<evidence type="ECO:0000256" key="1">
    <source>
        <dbReference type="ARBA" id="ARBA00004370"/>
    </source>
</evidence>
<keyword evidence="12" id="KW-1185">Reference proteome</keyword>
<dbReference type="Gene3D" id="1.20.120.1770">
    <property type="match status" value="1"/>
</dbReference>
<organism evidence="11 12">
    <name type="scientific">Exophiala xenobiotica</name>
    <dbReference type="NCBI Taxonomy" id="348802"/>
    <lineage>
        <taxon>Eukaryota</taxon>
        <taxon>Fungi</taxon>
        <taxon>Dikarya</taxon>
        <taxon>Ascomycota</taxon>
        <taxon>Pezizomycotina</taxon>
        <taxon>Eurotiomycetes</taxon>
        <taxon>Chaetothyriomycetidae</taxon>
        <taxon>Chaetothyriales</taxon>
        <taxon>Herpotrichiellaceae</taxon>
        <taxon>Exophiala</taxon>
    </lineage>
</organism>
<dbReference type="GeneID" id="25333100"/>
<feature type="transmembrane region" description="Helical" evidence="8">
    <location>
        <begin position="77"/>
        <end position="102"/>
    </location>
</feature>
<name>A0A0D2EP02_9EURO</name>
<feature type="transmembrane region" description="Helical" evidence="8">
    <location>
        <begin position="114"/>
        <end position="138"/>
    </location>
</feature>
<dbReference type="PANTHER" id="PTHR47797:SF1">
    <property type="entry name" value="CYTOCHROME B561 DOMAIN-CONTAINING PROTEIN-RELATED"/>
    <property type="match status" value="1"/>
</dbReference>
<keyword evidence="5 8" id="KW-1133">Transmembrane helix</keyword>
<feature type="signal peptide" evidence="9">
    <location>
        <begin position="1"/>
        <end position="20"/>
    </location>
</feature>
<dbReference type="CDD" id="cd08760">
    <property type="entry name" value="Cyt_b561_FRRS1_like"/>
    <property type="match status" value="1"/>
</dbReference>
<dbReference type="PANTHER" id="PTHR47797">
    <property type="entry name" value="DEHYDROGENASE, PUTATIVE (AFU_ORTHOLOGUE AFUA_8G05805)-RELATED"/>
    <property type="match status" value="1"/>
</dbReference>
<dbReference type="InterPro" id="IPR006593">
    <property type="entry name" value="Cyt_b561/ferric_Rdtase_TM"/>
</dbReference>
<evidence type="ECO:0000256" key="2">
    <source>
        <dbReference type="ARBA" id="ARBA00022448"/>
    </source>
</evidence>
<keyword evidence="6 8" id="KW-0472">Membrane</keyword>
<evidence type="ECO:0000256" key="8">
    <source>
        <dbReference type="SAM" id="Phobius"/>
    </source>
</evidence>
<keyword evidence="3 8" id="KW-0812">Transmembrane</keyword>
<evidence type="ECO:0000256" key="5">
    <source>
        <dbReference type="ARBA" id="ARBA00022989"/>
    </source>
</evidence>
<dbReference type="SMART" id="SM00665">
    <property type="entry name" value="B561"/>
    <property type="match status" value="1"/>
</dbReference>
<evidence type="ECO:0000259" key="10">
    <source>
        <dbReference type="PROSITE" id="PS50939"/>
    </source>
</evidence>
<dbReference type="OrthoDB" id="19261at2759"/>
<gene>
    <name evidence="11" type="ORF">PV05_11192</name>
</gene>
<keyword evidence="9" id="KW-0732">Signal</keyword>
<feature type="transmembrane region" description="Helical" evidence="8">
    <location>
        <begin position="44"/>
        <end position="65"/>
    </location>
</feature>
<evidence type="ECO:0000256" key="9">
    <source>
        <dbReference type="SAM" id="SignalP"/>
    </source>
</evidence>
<keyword evidence="2" id="KW-0813">Transport</keyword>
<feature type="transmembrane region" description="Helical" evidence="8">
    <location>
        <begin position="150"/>
        <end position="169"/>
    </location>
</feature>
<evidence type="ECO:0000256" key="4">
    <source>
        <dbReference type="ARBA" id="ARBA00022982"/>
    </source>
</evidence>
<dbReference type="AlphaFoldDB" id="A0A0D2EP02"/>
<dbReference type="STRING" id="348802.A0A0D2EP02"/>
<feature type="compositionally biased region" description="Basic and acidic residues" evidence="7">
    <location>
        <begin position="237"/>
        <end position="247"/>
    </location>
</feature>
<comment type="subcellular location">
    <subcellularLocation>
        <location evidence="1">Membrane</location>
    </subcellularLocation>
</comment>
<dbReference type="Proteomes" id="UP000054342">
    <property type="component" value="Unassembled WGS sequence"/>
</dbReference>
<feature type="domain" description="Cytochrome b561" evidence="10">
    <location>
        <begin position="3"/>
        <end position="207"/>
    </location>
</feature>
<keyword evidence="4" id="KW-0249">Electron transport</keyword>
<dbReference type="RefSeq" id="XP_013310103.1">
    <property type="nucleotide sequence ID" value="XM_013454649.1"/>
</dbReference>
<dbReference type="Pfam" id="PF03188">
    <property type="entry name" value="Cytochrom_B561"/>
    <property type="match status" value="1"/>
</dbReference>
<proteinExistence type="predicted"/>
<evidence type="ECO:0000256" key="6">
    <source>
        <dbReference type="ARBA" id="ARBA00023136"/>
    </source>
</evidence>
<dbReference type="PROSITE" id="PS50939">
    <property type="entry name" value="CYTOCHROME_B561"/>
    <property type="match status" value="1"/>
</dbReference>
<evidence type="ECO:0000256" key="7">
    <source>
        <dbReference type="SAM" id="MobiDB-lite"/>
    </source>
</evidence>
<feature type="chain" id="PRO_5002256898" description="Cytochrome b561 domain-containing protein" evidence="9">
    <location>
        <begin position="21"/>
        <end position="247"/>
    </location>
</feature>
<feature type="transmembrane region" description="Helical" evidence="8">
    <location>
        <begin position="181"/>
        <end position="202"/>
    </location>
</feature>
<protein>
    <recommendedName>
        <fullName evidence="10">Cytochrome b561 domain-containing protein</fullName>
    </recommendedName>
</protein>
<sequence>MSGSQLFWTLLALCASLSYAQDAGGDGGSGNDSGGDGPPAYYHRVVVAHAVLASVSWVVFFPLGAVLMRMMSGPNTIWLHAAVQGFSTIVFTAAMGMGIWMARVTDSLNTYHPIIGLVIFSVIWLQIIMAFVNHFVLFQKHQRRTTLAAAHMWLGRILITLGMVNGGLGLKLSSNAGSGDYIAYGVFSGVIWLAYVCVITYFEIRAPREGPGHPGVLEKRRVLNGSDDSENGQGSYESHEGRYTTRA</sequence>
<feature type="region of interest" description="Disordered" evidence="7">
    <location>
        <begin position="215"/>
        <end position="247"/>
    </location>
</feature>
<evidence type="ECO:0000256" key="3">
    <source>
        <dbReference type="ARBA" id="ARBA00022692"/>
    </source>
</evidence>
<reference evidence="11 12" key="1">
    <citation type="submission" date="2015-01" db="EMBL/GenBank/DDBJ databases">
        <title>The Genome Sequence of Exophiala xenobiotica CBS118157.</title>
        <authorList>
            <consortium name="The Broad Institute Genomics Platform"/>
            <person name="Cuomo C."/>
            <person name="de Hoog S."/>
            <person name="Gorbushina A."/>
            <person name="Stielow B."/>
            <person name="Teixiera M."/>
            <person name="Abouelleil A."/>
            <person name="Chapman S.B."/>
            <person name="Priest M."/>
            <person name="Young S.K."/>
            <person name="Wortman J."/>
            <person name="Nusbaum C."/>
            <person name="Birren B."/>
        </authorList>
    </citation>
    <scope>NUCLEOTIDE SEQUENCE [LARGE SCALE GENOMIC DNA]</scope>
    <source>
        <strain evidence="11 12">CBS 118157</strain>
    </source>
</reference>
<evidence type="ECO:0000313" key="12">
    <source>
        <dbReference type="Proteomes" id="UP000054342"/>
    </source>
</evidence>
<dbReference type="EMBL" id="KN847323">
    <property type="protein sequence ID" value="KIW49519.1"/>
    <property type="molecule type" value="Genomic_DNA"/>
</dbReference>
<dbReference type="GO" id="GO:0016020">
    <property type="term" value="C:membrane"/>
    <property type="evidence" value="ECO:0007669"/>
    <property type="project" value="UniProtKB-SubCell"/>
</dbReference>
<dbReference type="HOGENOM" id="CLU_065428_2_0_1"/>
<evidence type="ECO:0000313" key="11">
    <source>
        <dbReference type="EMBL" id="KIW49519.1"/>
    </source>
</evidence>
<accession>A0A0D2EP02</accession>